<organism evidence="1">
    <name type="scientific">Streptomyces haneummycinicus</name>
    <dbReference type="NCBI Taxonomy" id="3074435"/>
    <lineage>
        <taxon>Bacteria</taxon>
        <taxon>Bacillati</taxon>
        <taxon>Actinomycetota</taxon>
        <taxon>Actinomycetes</taxon>
        <taxon>Kitasatosporales</taxon>
        <taxon>Streptomycetaceae</taxon>
        <taxon>Streptomyces</taxon>
    </lineage>
</organism>
<sequence length="100" mass="11329">MTEERTGAWVGVQGWWAPHLDGLERRQAARHRAARRADQEERKAVLVHGSAFPWLSNITDERAYEFLDQVIRAAQDAGTLLPEDQVATPHRPLSMERTAA</sequence>
<name>A0AAT9HL58_9ACTN</name>
<dbReference type="EMBL" id="AP035768">
    <property type="protein sequence ID" value="BFO18160.1"/>
    <property type="molecule type" value="Genomic_DNA"/>
</dbReference>
<evidence type="ECO:0000313" key="1">
    <source>
        <dbReference type="EMBL" id="BFO18160.1"/>
    </source>
</evidence>
<reference evidence="1" key="2">
    <citation type="submission" date="2024-07" db="EMBL/GenBank/DDBJ databases">
        <title>Streptomyces haneummycinica sp. nov., a new antibiotic-producing actinobacterium isolated from marine sediment.</title>
        <authorList>
            <person name="Uemura M."/>
            <person name="Hamada M."/>
            <person name="Hirano S."/>
            <person name="Kobayashi K."/>
            <person name="Ohshiro T."/>
            <person name="Kobayashi T."/>
            <person name="Terahara T."/>
        </authorList>
    </citation>
    <scope>NUCLEOTIDE SEQUENCE</scope>
    <source>
        <strain evidence="1">KM77-8</strain>
    </source>
</reference>
<proteinExistence type="predicted"/>
<reference evidence="1" key="1">
    <citation type="submission" date="2024-06" db="EMBL/GenBank/DDBJ databases">
        <authorList>
            <consortium name="consrtm"/>
            <person name="Uemura M."/>
            <person name="Terahara T."/>
        </authorList>
    </citation>
    <scope>NUCLEOTIDE SEQUENCE</scope>
    <source>
        <strain evidence="1">KM77-8</strain>
    </source>
</reference>
<gene>
    <name evidence="1" type="ORF">SHKM778_45480</name>
</gene>
<protein>
    <submittedName>
        <fullName evidence="1">Uncharacterized protein</fullName>
    </submittedName>
</protein>
<dbReference type="AlphaFoldDB" id="A0AAT9HL58"/>
<accession>A0AAT9HL58</accession>